<evidence type="ECO:0000256" key="1">
    <source>
        <dbReference type="SAM" id="MobiDB-lite"/>
    </source>
</evidence>
<feature type="region of interest" description="Disordered" evidence="1">
    <location>
        <begin position="1"/>
        <end position="28"/>
    </location>
</feature>
<gene>
    <name evidence="2" type="ORF">ACHAWO_010099</name>
</gene>
<dbReference type="InterPro" id="IPR023393">
    <property type="entry name" value="START-like_dom_sf"/>
</dbReference>
<feature type="region of interest" description="Disordered" evidence="1">
    <location>
        <begin position="59"/>
        <end position="83"/>
    </location>
</feature>
<sequence>MGFVKKISSSGGSRRSSSRNKPAIANSMPVVAKQPSIIKRRSLCTGSFTLSGLVDIAPSPSDLSTPKSLNTQESDSFSEDELDSNLSPKKIVEAVIHRIPTLFIRTADLPSMRESEHRRQSSLLEQESDWIDHYHKSSSIPPLSSIADDPNESWVALDDGNGNSAPLADAAVKSLVKTALDTAMNREMWTSNGPTAKLLKNGDWDDTIFTPLNYPAPIPHSKGSKGENDVLVWSGTFSHSYYGSDLPAIRCEAIVNMSPSTLAELLIDSTRVKEYNKMSIGRDDILILQQTPERVTKVSVGKSKPPMLGKILQLKTLLHMEELPHKKGYILVSRAVAHKEENETEEDPKVIHSEMLMGVNIIRAVEGEEDRCILITLNHLKSPMIPMMLAKKLGLGAAVNFINDIRALC</sequence>
<name>A0ABD3QUQ4_9STRA</name>
<proteinExistence type="predicted"/>
<feature type="compositionally biased region" description="Polar residues" evidence="1">
    <location>
        <begin position="61"/>
        <end position="72"/>
    </location>
</feature>
<dbReference type="SUPFAM" id="SSF55961">
    <property type="entry name" value="Bet v1-like"/>
    <property type="match status" value="1"/>
</dbReference>
<dbReference type="Proteomes" id="UP001530400">
    <property type="component" value="Unassembled WGS sequence"/>
</dbReference>
<evidence type="ECO:0000313" key="3">
    <source>
        <dbReference type="Proteomes" id="UP001530400"/>
    </source>
</evidence>
<accession>A0ABD3QUQ4</accession>
<evidence type="ECO:0000313" key="2">
    <source>
        <dbReference type="EMBL" id="KAL3802751.1"/>
    </source>
</evidence>
<protein>
    <recommendedName>
        <fullName evidence="4">START domain-containing protein</fullName>
    </recommendedName>
</protein>
<evidence type="ECO:0008006" key="4">
    <source>
        <dbReference type="Google" id="ProtNLM"/>
    </source>
</evidence>
<keyword evidence="3" id="KW-1185">Reference proteome</keyword>
<organism evidence="2 3">
    <name type="scientific">Cyclotella atomus</name>
    <dbReference type="NCBI Taxonomy" id="382360"/>
    <lineage>
        <taxon>Eukaryota</taxon>
        <taxon>Sar</taxon>
        <taxon>Stramenopiles</taxon>
        <taxon>Ochrophyta</taxon>
        <taxon>Bacillariophyta</taxon>
        <taxon>Coscinodiscophyceae</taxon>
        <taxon>Thalassiosirophycidae</taxon>
        <taxon>Stephanodiscales</taxon>
        <taxon>Stephanodiscaceae</taxon>
        <taxon>Cyclotella</taxon>
    </lineage>
</organism>
<dbReference type="EMBL" id="JALLPJ020000086">
    <property type="protein sequence ID" value="KAL3802751.1"/>
    <property type="molecule type" value="Genomic_DNA"/>
</dbReference>
<dbReference type="Gene3D" id="3.30.530.20">
    <property type="match status" value="1"/>
</dbReference>
<reference evidence="2 3" key="1">
    <citation type="submission" date="2024-10" db="EMBL/GenBank/DDBJ databases">
        <title>Updated reference genomes for cyclostephanoid diatoms.</title>
        <authorList>
            <person name="Roberts W.R."/>
            <person name="Alverson A.J."/>
        </authorList>
    </citation>
    <scope>NUCLEOTIDE SEQUENCE [LARGE SCALE GENOMIC DNA]</scope>
    <source>
        <strain evidence="2 3">AJA010-31</strain>
    </source>
</reference>
<dbReference type="AlphaFoldDB" id="A0ABD3QUQ4"/>
<comment type="caution">
    <text evidence="2">The sequence shown here is derived from an EMBL/GenBank/DDBJ whole genome shotgun (WGS) entry which is preliminary data.</text>
</comment>